<evidence type="ECO:0000313" key="3">
    <source>
        <dbReference type="Proteomes" id="UP000694005"/>
    </source>
</evidence>
<organism evidence="2 3">
    <name type="scientific">Brassica campestris</name>
    <name type="common">Field mustard</name>
    <dbReference type="NCBI Taxonomy" id="3711"/>
    <lineage>
        <taxon>Eukaryota</taxon>
        <taxon>Viridiplantae</taxon>
        <taxon>Streptophyta</taxon>
        <taxon>Embryophyta</taxon>
        <taxon>Tracheophyta</taxon>
        <taxon>Spermatophyta</taxon>
        <taxon>Magnoliopsida</taxon>
        <taxon>eudicotyledons</taxon>
        <taxon>Gunneridae</taxon>
        <taxon>Pentapetalae</taxon>
        <taxon>rosids</taxon>
        <taxon>malvids</taxon>
        <taxon>Brassicales</taxon>
        <taxon>Brassicaceae</taxon>
        <taxon>Brassiceae</taxon>
        <taxon>Brassica</taxon>
    </lineage>
</organism>
<keyword evidence="1" id="KW-0812">Transmembrane</keyword>
<protein>
    <submittedName>
        <fullName evidence="2">Uncharacterized protein</fullName>
    </submittedName>
</protein>
<gene>
    <name evidence="2" type="ORF">BRAPAZ1V2_A01P51020.2</name>
</gene>
<dbReference type="Gramene" id="A01p51020.2_BraZ1">
    <property type="protein sequence ID" value="A01p51020.2_BraZ1.CDS.1"/>
    <property type="gene ID" value="A01g51020.2_BraZ1"/>
</dbReference>
<evidence type="ECO:0000313" key="2">
    <source>
        <dbReference type="EMBL" id="CAG7891026.1"/>
    </source>
</evidence>
<reference evidence="2 3" key="1">
    <citation type="submission" date="2021-07" db="EMBL/GenBank/DDBJ databases">
        <authorList>
            <consortium name="Genoscope - CEA"/>
            <person name="William W."/>
        </authorList>
    </citation>
    <scope>NUCLEOTIDE SEQUENCE [LARGE SCALE GENOMIC DNA]</scope>
</reference>
<name>A0A8D9LXY7_BRACM</name>
<dbReference type="AlphaFoldDB" id="A0A8D9LXY7"/>
<sequence length="56" mass="6477">MDFSHTLKSHIKFVATSYLLSALFFVLVISLCCCIHNNVFGGCKNKRPRLFYFELC</sequence>
<dbReference type="Proteomes" id="UP000694005">
    <property type="component" value="Chromosome A01"/>
</dbReference>
<proteinExistence type="predicted"/>
<accession>A0A8D9LXY7</accession>
<keyword evidence="1" id="KW-1133">Transmembrane helix</keyword>
<evidence type="ECO:0000256" key="1">
    <source>
        <dbReference type="SAM" id="Phobius"/>
    </source>
</evidence>
<keyword evidence="1" id="KW-0472">Membrane</keyword>
<dbReference type="EMBL" id="LS974617">
    <property type="protein sequence ID" value="CAG7891026.1"/>
    <property type="molecule type" value="Genomic_DNA"/>
</dbReference>
<feature type="transmembrane region" description="Helical" evidence="1">
    <location>
        <begin position="20"/>
        <end position="40"/>
    </location>
</feature>